<name>A0A507BSQ0_9FUNG</name>
<dbReference type="InterPro" id="IPR051543">
    <property type="entry name" value="Serine_Peptidase_S9A"/>
</dbReference>
<dbReference type="PANTHER" id="PTHR11757">
    <property type="entry name" value="PROTEASE FAMILY S9A OLIGOPEPTIDASE"/>
    <property type="match status" value="1"/>
</dbReference>
<sequence length="282" mass="30388">MKGYCPYTNIDGEKLAQNIGPHLLVVGGLNDPRVAFFEPLKWTAKMRGEKSRWRKILQQRAQDIDTHSSSVSSPLRENAVRDDLDTLAEPRPSINVMSNIGRAPSWAGSLMDSPSTTTGPDGVQGEKMLLLRINDSGHGGTSGTYSYQEDLAIEYAFLIYTLEAAIRPIFPGFPASEGPALLQGMYSGPAATLYGLHEHASARISSGLAGLGVEEGSESDDSESANAATITSTGNHDSRGKSSGKRKGGGAATDVEETEYRSRGNKGDRGQSKLYQWMANWF</sequence>
<accession>A0A507BSQ0</accession>
<evidence type="ECO:0000313" key="4">
    <source>
        <dbReference type="Proteomes" id="UP000319731"/>
    </source>
</evidence>
<protein>
    <recommendedName>
        <fullName evidence="5">Peptidase S9 prolyl oligopeptidase catalytic domain-containing protein</fullName>
    </recommendedName>
</protein>
<evidence type="ECO:0008006" key="5">
    <source>
        <dbReference type="Google" id="ProtNLM"/>
    </source>
</evidence>
<reference evidence="3 4" key="1">
    <citation type="journal article" date="2019" name="Sci. Rep.">
        <title>Comparative genomics of chytrid fungi reveal insights into the obligate biotrophic and pathogenic lifestyle of Synchytrium endobioticum.</title>
        <authorList>
            <person name="van de Vossenberg B.T.L.H."/>
            <person name="Warris S."/>
            <person name="Nguyen H.D.T."/>
            <person name="van Gent-Pelzer M.P.E."/>
            <person name="Joly D.L."/>
            <person name="van de Geest H.C."/>
            <person name="Bonants P.J.M."/>
            <person name="Smith D.S."/>
            <person name="Levesque C.A."/>
            <person name="van der Lee T.A.J."/>
        </authorList>
    </citation>
    <scope>NUCLEOTIDE SEQUENCE [LARGE SCALE GENOMIC DNA]</scope>
    <source>
        <strain evidence="3 4">JEL517</strain>
    </source>
</reference>
<dbReference type="EMBL" id="QEAO01000090">
    <property type="protein sequence ID" value="TPX30169.1"/>
    <property type="molecule type" value="Genomic_DNA"/>
</dbReference>
<evidence type="ECO:0000256" key="2">
    <source>
        <dbReference type="SAM" id="MobiDB-lite"/>
    </source>
</evidence>
<dbReference type="GeneID" id="42007433"/>
<gene>
    <name evidence="3" type="ORF">SmJEL517_g06210</name>
</gene>
<evidence type="ECO:0000256" key="1">
    <source>
        <dbReference type="ARBA" id="ARBA00005228"/>
    </source>
</evidence>
<comment type="similarity">
    <text evidence="1">Belongs to the peptidase S9A family.</text>
</comment>
<feature type="compositionally biased region" description="Basic and acidic residues" evidence="2">
    <location>
        <begin position="258"/>
        <end position="270"/>
    </location>
</feature>
<feature type="region of interest" description="Disordered" evidence="2">
    <location>
        <begin position="212"/>
        <end position="270"/>
    </location>
</feature>
<dbReference type="Gene3D" id="3.40.50.1820">
    <property type="entry name" value="alpha/beta hydrolase"/>
    <property type="match status" value="1"/>
</dbReference>
<organism evidence="3 4">
    <name type="scientific">Synchytrium microbalum</name>
    <dbReference type="NCBI Taxonomy" id="1806994"/>
    <lineage>
        <taxon>Eukaryota</taxon>
        <taxon>Fungi</taxon>
        <taxon>Fungi incertae sedis</taxon>
        <taxon>Chytridiomycota</taxon>
        <taxon>Chytridiomycota incertae sedis</taxon>
        <taxon>Chytridiomycetes</taxon>
        <taxon>Synchytriales</taxon>
        <taxon>Synchytriaceae</taxon>
        <taxon>Synchytrium</taxon>
    </lineage>
</organism>
<dbReference type="OrthoDB" id="248387at2759"/>
<proteinExistence type="inferred from homology"/>
<comment type="caution">
    <text evidence="3">The sequence shown here is derived from an EMBL/GenBank/DDBJ whole genome shotgun (WGS) entry which is preliminary data.</text>
</comment>
<evidence type="ECO:0000313" key="3">
    <source>
        <dbReference type="EMBL" id="TPX30169.1"/>
    </source>
</evidence>
<dbReference type="AlphaFoldDB" id="A0A507BSQ0"/>
<keyword evidence="4" id="KW-1185">Reference proteome</keyword>
<dbReference type="InterPro" id="IPR029058">
    <property type="entry name" value="AB_hydrolase_fold"/>
</dbReference>
<dbReference type="Proteomes" id="UP000319731">
    <property type="component" value="Unassembled WGS sequence"/>
</dbReference>
<feature type="compositionally biased region" description="Polar residues" evidence="2">
    <location>
        <begin position="225"/>
        <end position="235"/>
    </location>
</feature>
<dbReference type="RefSeq" id="XP_031021893.1">
    <property type="nucleotide sequence ID" value="XM_031172136.1"/>
</dbReference>
<dbReference type="PANTHER" id="PTHR11757:SF19">
    <property type="entry name" value="PROLYL ENDOPEPTIDASE-LIKE"/>
    <property type="match status" value="1"/>
</dbReference>